<dbReference type="Proteomes" id="UP000183794">
    <property type="component" value="Unassembled WGS sequence"/>
</dbReference>
<dbReference type="OrthoDB" id="6283873at2"/>
<dbReference type="SMART" id="SM00671">
    <property type="entry name" value="SEL1"/>
    <property type="match status" value="2"/>
</dbReference>
<evidence type="ECO:0000313" key="2">
    <source>
        <dbReference type="Proteomes" id="UP000183794"/>
    </source>
</evidence>
<dbReference type="InterPro" id="IPR011990">
    <property type="entry name" value="TPR-like_helical_dom_sf"/>
</dbReference>
<name>A0A1K9ZB46_9GAMM</name>
<accession>A0A1K9ZB46</accession>
<dbReference type="AlphaFoldDB" id="A0A1K9ZB46"/>
<reference evidence="1 2" key="1">
    <citation type="submission" date="2016-11" db="EMBL/GenBank/DDBJ databases">
        <authorList>
            <person name="Jaros S."/>
            <person name="Januszkiewicz K."/>
            <person name="Wedrychowicz H."/>
        </authorList>
    </citation>
    <scope>NUCLEOTIDE SEQUENCE [LARGE SCALE GENOMIC DNA]</scope>
    <source>
        <strain evidence="1">NVI 5450</strain>
    </source>
</reference>
<protein>
    <recommendedName>
        <fullName evidence="3">Sel1 repeat family protein</fullName>
    </recommendedName>
</protein>
<dbReference type="PANTHER" id="PTHR11102:SF160">
    <property type="entry name" value="ERAD-ASSOCIATED E3 UBIQUITIN-PROTEIN LIGASE COMPONENT HRD3"/>
    <property type="match status" value="1"/>
</dbReference>
<evidence type="ECO:0000313" key="1">
    <source>
        <dbReference type="EMBL" id="SGY94238.1"/>
    </source>
</evidence>
<organism evidence="1 2">
    <name type="scientific">Moritella viscosa</name>
    <dbReference type="NCBI Taxonomy" id="80854"/>
    <lineage>
        <taxon>Bacteria</taxon>
        <taxon>Pseudomonadati</taxon>
        <taxon>Pseudomonadota</taxon>
        <taxon>Gammaproteobacteria</taxon>
        <taxon>Alteromonadales</taxon>
        <taxon>Moritellaceae</taxon>
        <taxon>Moritella</taxon>
    </lineage>
</organism>
<sequence length="76" mass="8684">MYETGHGVAQSYSDAINWYRKAAEQENIYAQTNLGDMYKKGLGVTKNNSEALIWYSKAAEQGYLKAKRRLKYLDGI</sequence>
<dbReference type="RefSeq" id="WP_075518104.1">
    <property type="nucleotide sequence ID" value="NZ_FPLD01000050.1"/>
</dbReference>
<dbReference type="InterPro" id="IPR006597">
    <property type="entry name" value="Sel1-like"/>
</dbReference>
<proteinExistence type="predicted"/>
<dbReference type="EMBL" id="FPLD01000050">
    <property type="protein sequence ID" value="SGY94238.1"/>
    <property type="molecule type" value="Genomic_DNA"/>
</dbReference>
<dbReference type="InterPro" id="IPR050767">
    <property type="entry name" value="Sel1_AlgK"/>
</dbReference>
<dbReference type="Pfam" id="PF08238">
    <property type="entry name" value="Sel1"/>
    <property type="match status" value="2"/>
</dbReference>
<evidence type="ECO:0008006" key="3">
    <source>
        <dbReference type="Google" id="ProtNLM"/>
    </source>
</evidence>
<gene>
    <name evidence="1" type="ORF">NVI5450_1567</name>
</gene>
<dbReference type="PANTHER" id="PTHR11102">
    <property type="entry name" value="SEL-1-LIKE PROTEIN"/>
    <property type="match status" value="1"/>
</dbReference>
<dbReference type="Gene3D" id="1.25.40.10">
    <property type="entry name" value="Tetratricopeptide repeat domain"/>
    <property type="match status" value="1"/>
</dbReference>
<dbReference type="SUPFAM" id="SSF81901">
    <property type="entry name" value="HCP-like"/>
    <property type="match status" value="1"/>
</dbReference>